<feature type="transmembrane region" description="Helical" evidence="1">
    <location>
        <begin position="136"/>
        <end position="159"/>
    </location>
</feature>
<gene>
    <name evidence="2" type="ordered locus">MCP_1635</name>
</gene>
<keyword evidence="1" id="KW-0812">Transmembrane</keyword>
<keyword evidence="3" id="KW-1185">Reference proteome</keyword>
<evidence type="ECO:0000256" key="1">
    <source>
        <dbReference type="SAM" id="Phobius"/>
    </source>
</evidence>
<reference evidence="3" key="3">
    <citation type="journal article" date="2011" name="PLoS ONE">
        <title>Genome sequence of a mesophilic hydrogenotrophic methanogen Methanocella paludicola, the first cultivated representative of the order Methanocellales.</title>
        <authorList>
            <person name="Sakai S."/>
            <person name="Takaki Y."/>
            <person name="Shimamura S."/>
            <person name="Sekine M."/>
            <person name="Tajima T."/>
            <person name="Kosugi H."/>
            <person name="Ichikawa N."/>
            <person name="Tasumi E."/>
            <person name="Hiraki A.T."/>
            <person name="Shimizu A."/>
            <person name="Kato Y."/>
            <person name="Nishiko R."/>
            <person name="Mori K."/>
            <person name="Fujita N."/>
            <person name="Imachi H."/>
            <person name="Takai K."/>
        </authorList>
    </citation>
    <scope>NUCLEOTIDE SEQUENCE [LARGE SCALE GENOMIC DNA]</scope>
    <source>
        <strain evidence="3">DSM 17711 / JCM 13418 / NBRC 101707 / SANAE</strain>
    </source>
</reference>
<dbReference type="OrthoDB" id="86058at2157"/>
<protein>
    <submittedName>
        <fullName evidence="2">ABC transporter</fullName>
    </submittedName>
</protein>
<feature type="transmembrane region" description="Helical" evidence="1">
    <location>
        <begin position="61"/>
        <end position="83"/>
    </location>
</feature>
<reference evidence="2 3" key="2">
    <citation type="journal article" date="2008" name="Int. J. Syst. Evol. Microbiol.">
        <title>Methanocella paludicola gen. nov., sp. nov., a methane-producing archaeon, the first isolate of the lineage 'Rice Cluster I', and proposal of the new archaeal order Methanocellales ord. nov.</title>
        <authorList>
            <person name="Sakai S."/>
            <person name="Imachi H."/>
            <person name="Hanada S."/>
            <person name="Ohashi A."/>
            <person name="Harada H."/>
            <person name="Kamagata Y."/>
        </authorList>
    </citation>
    <scope>NUCLEOTIDE SEQUENCE [LARGE SCALE GENOMIC DNA]</scope>
    <source>
        <strain evidence="3">DSM 17711 / JCM 13418 / NBRC 101707 / SANAE</strain>
    </source>
</reference>
<reference evidence="2 3" key="1">
    <citation type="journal article" date="2007" name="Appl. Environ. Microbiol.">
        <title>Isolation of key methanogens for global methane emission from rice paddy fields: a novel isolate affiliated with the clone cluster rice cluster I.</title>
        <authorList>
            <person name="Sakai S."/>
            <person name="Imachi H."/>
            <person name="Sekiguchi Y."/>
            <person name="Ohashi A."/>
            <person name="Harada H."/>
            <person name="Kamagata Y."/>
        </authorList>
    </citation>
    <scope>NUCLEOTIDE SEQUENCE [LARGE SCALE GENOMIC DNA]</scope>
    <source>
        <strain evidence="3">DSM 17711 / JCM 13418 / NBRC 101707 / SANAE</strain>
    </source>
</reference>
<dbReference type="RefSeq" id="WP_012900386.1">
    <property type="nucleotide sequence ID" value="NC_013665.1"/>
</dbReference>
<evidence type="ECO:0000313" key="3">
    <source>
        <dbReference type="Proteomes" id="UP000001882"/>
    </source>
</evidence>
<dbReference type="Proteomes" id="UP000001882">
    <property type="component" value="Chromosome"/>
</dbReference>
<feature type="transmembrane region" description="Helical" evidence="1">
    <location>
        <begin position="171"/>
        <end position="195"/>
    </location>
</feature>
<feature type="transmembrane region" description="Helical" evidence="1">
    <location>
        <begin position="104"/>
        <end position="124"/>
    </location>
</feature>
<dbReference type="InParanoid" id="D1YZ35"/>
<feature type="transmembrane region" description="Helical" evidence="1">
    <location>
        <begin position="215"/>
        <end position="234"/>
    </location>
</feature>
<evidence type="ECO:0000313" key="2">
    <source>
        <dbReference type="EMBL" id="BAI61707.1"/>
    </source>
</evidence>
<dbReference type="GeneID" id="8681555"/>
<name>D1YZ35_METPS</name>
<dbReference type="AlphaFoldDB" id="D1YZ35"/>
<dbReference type="EMBL" id="AP011532">
    <property type="protein sequence ID" value="BAI61707.1"/>
    <property type="molecule type" value="Genomic_DNA"/>
</dbReference>
<keyword evidence="1" id="KW-1133">Transmembrane helix</keyword>
<proteinExistence type="predicted"/>
<dbReference type="eggNOG" id="arCOG05876">
    <property type="taxonomic scope" value="Archaea"/>
</dbReference>
<dbReference type="STRING" id="304371.MCP_1635"/>
<sequence length="243" mass="27101">MDYLKAVRSLSAADVKNVIRDPFLKWVIPAPFIMAIAFRLLIPGITAVAEPWVALSDYYPLLLSMIVIFVPLLYGIVVGFMLLDERDKDTLTALKVTPMSMGKYLAYRMTTPVIISVATTLLAYPLIGLVNVDPVLLVAVTLLASLSAPFIALIFAAFARNKVEGMAIQKLLGGVFMIPVLAYFIPSWWQLLFGIFPTYWTLKAFWVACEGGQGFWPYIIAGLLVHLVFIGLLLKRFDIVMHR</sequence>
<organism evidence="2 3">
    <name type="scientific">Methanocella paludicola (strain DSM 17711 / JCM 13418 / NBRC 101707 / SANAE)</name>
    <dbReference type="NCBI Taxonomy" id="304371"/>
    <lineage>
        <taxon>Archaea</taxon>
        <taxon>Methanobacteriati</taxon>
        <taxon>Methanobacteriota</taxon>
        <taxon>Stenosarchaea group</taxon>
        <taxon>Methanomicrobia</taxon>
        <taxon>Methanocellales</taxon>
        <taxon>Methanocellaceae</taxon>
        <taxon>Methanocella</taxon>
    </lineage>
</organism>
<accession>D1YZ35</accession>
<feature type="transmembrane region" description="Helical" evidence="1">
    <location>
        <begin position="26"/>
        <end position="49"/>
    </location>
</feature>
<dbReference type="KEGG" id="mpd:MCP_1635"/>
<keyword evidence="1" id="KW-0472">Membrane</keyword>